<reference evidence="3" key="1">
    <citation type="journal article" date="2019" name="Int. J. Syst. Evol. Microbiol.">
        <title>The Global Catalogue of Microorganisms (GCM) 10K type strain sequencing project: providing services to taxonomists for standard genome sequencing and annotation.</title>
        <authorList>
            <consortium name="The Broad Institute Genomics Platform"/>
            <consortium name="The Broad Institute Genome Sequencing Center for Infectious Disease"/>
            <person name="Wu L."/>
            <person name="Ma J."/>
        </authorList>
    </citation>
    <scope>NUCLEOTIDE SEQUENCE [LARGE SCALE GENOMIC DNA]</scope>
    <source>
        <strain evidence="3">JCM 4816</strain>
    </source>
</reference>
<evidence type="ECO:0000256" key="1">
    <source>
        <dbReference type="SAM" id="MobiDB-lite"/>
    </source>
</evidence>
<dbReference type="Proteomes" id="UP001501455">
    <property type="component" value="Unassembled WGS sequence"/>
</dbReference>
<evidence type="ECO:0000313" key="3">
    <source>
        <dbReference type="Proteomes" id="UP001501455"/>
    </source>
</evidence>
<feature type="compositionally biased region" description="Basic and acidic residues" evidence="1">
    <location>
        <begin position="96"/>
        <end position="110"/>
    </location>
</feature>
<protein>
    <submittedName>
        <fullName evidence="2">Uncharacterized protein</fullName>
    </submittedName>
</protein>
<evidence type="ECO:0000313" key="2">
    <source>
        <dbReference type="EMBL" id="GAA3503447.1"/>
    </source>
</evidence>
<accession>A0ABP6U793</accession>
<name>A0ABP6U793_9ACTN</name>
<dbReference type="EMBL" id="BAAAXF010000074">
    <property type="protein sequence ID" value="GAA3503447.1"/>
    <property type="molecule type" value="Genomic_DNA"/>
</dbReference>
<proteinExistence type="predicted"/>
<feature type="region of interest" description="Disordered" evidence="1">
    <location>
        <begin position="26"/>
        <end position="52"/>
    </location>
</feature>
<keyword evidence="3" id="KW-1185">Reference proteome</keyword>
<comment type="caution">
    <text evidence="2">The sequence shown here is derived from an EMBL/GenBank/DDBJ whole genome shotgun (WGS) entry which is preliminary data.</text>
</comment>
<organism evidence="2 3">
    <name type="scientific">Streptomyces prasinosporus</name>
    <dbReference type="NCBI Taxonomy" id="68256"/>
    <lineage>
        <taxon>Bacteria</taxon>
        <taxon>Bacillati</taxon>
        <taxon>Actinomycetota</taxon>
        <taxon>Actinomycetes</taxon>
        <taxon>Kitasatosporales</taxon>
        <taxon>Streptomycetaceae</taxon>
        <taxon>Streptomyces</taxon>
        <taxon>Streptomyces albogriseolus group</taxon>
    </lineage>
</organism>
<sequence length="119" mass="12760">MGAGALEPYMAPRGLGVVVAGEQGAWSDREDLAPTSPGYQPGEGSEPEPADRLVVDRAGDLPAQDCVLVPQHEQLGAIHGVTAQQHRRDGHNLRAALHSRDTLTRTRSQDRTAPLPLNR</sequence>
<feature type="region of interest" description="Disordered" evidence="1">
    <location>
        <begin position="96"/>
        <end position="119"/>
    </location>
</feature>
<gene>
    <name evidence="2" type="ORF">GCM10019016_105570</name>
</gene>